<keyword evidence="1" id="KW-0479">Metal-binding</keyword>
<dbReference type="AlphaFoldDB" id="A0A835HVF0"/>
<dbReference type="EMBL" id="JADFTS010000005">
    <property type="protein sequence ID" value="KAF9605449.1"/>
    <property type="molecule type" value="Genomic_DNA"/>
</dbReference>
<dbReference type="InterPro" id="IPR022636">
    <property type="entry name" value="S-AdoMet_synthetase_sfam"/>
</dbReference>
<dbReference type="GO" id="GO:0006556">
    <property type="term" value="P:S-adenosylmethionine biosynthetic process"/>
    <property type="evidence" value="ECO:0007669"/>
    <property type="project" value="InterPro"/>
</dbReference>
<dbReference type="GO" id="GO:0046872">
    <property type="term" value="F:metal ion binding"/>
    <property type="evidence" value="ECO:0007669"/>
    <property type="project" value="UniProtKB-KW"/>
</dbReference>
<evidence type="ECO:0000256" key="1">
    <source>
        <dbReference type="ARBA" id="ARBA00022723"/>
    </source>
</evidence>
<sequence>MTPRRQELMNSIKNHVAEHPESQNDLAGDAVAKVVGRDCRGRFRGLGTGVCKTVLQKGDSLMKKNDGLMMANSQLERRIEAMEVNMDARMLRQMEEVRAMFMSQRGTCTDNVTSPHSRASHQSPSALSVFKLDIMESFLFTSESVNEGHPDKLCDQISDVVLDACLEQDPDSKVACDLKSSRKDRNEVVEVEVYRPIEVAFSSPQCRPSLRVRSTSPSSIMSGAAYGHFGRDEADFTWEVVKPLKWTKPPSLTIRELDGSCLCSGSLVMNNLGNAHYIGKNCELRGGWPLDIVARGVVQDVDPNTEYGERTLEEGNFKIFVQVVRDHNATLPCPHNGWVRTLGQVVQGGVIWPKELLVFASHSSSS</sequence>
<dbReference type="Gene3D" id="3.30.300.10">
    <property type="match status" value="1"/>
</dbReference>
<dbReference type="SUPFAM" id="SSF55973">
    <property type="entry name" value="S-adenosylmethionine synthetase"/>
    <property type="match status" value="1"/>
</dbReference>
<evidence type="ECO:0000313" key="4">
    <source>
        <dbReference type="Proteomes" id="UP000631114"/>
    </source>
</evidence>
<dbReference type="Proteomes" id="UP000631114">
    <property type="component" value="Unassembled WGS sequence"/>
</dbReference>
<feature type="domain" description="S-adenosylmethionine synthetase N-terminal" evidence="2">
    <location>
        <begin position="138"/>
        <end position="180"/>
    </location>
</feature>
<reference evidence="3 4" key="1">
    <citation type="submission" date="2020-10" db="EMBL/GenBank/DDBJ databases">
        <title>The Coptis chinensis genome and diversification of protoberbering-type alkaloids.</title>
        <authorList>
            <person name="Wang B."/>
            <person name="Shu S."/>
            <person name="Song C."/>
            <person name="Liu Y."/>
        </authorList>
    </citation>
    <scope>NUCLEOTIDE SEQUENCE [LARGE SCALE GENOMIC DNA]</scope>
    <source>
        <strain evidence="3">HL-2020</strain>
        <tissue evidence="3">Leaf</tissue>
    </source>
</reference>
<gene>
    <name evidence="3" type="ORF">IFM89_017468</name>
</gene>
<comment type="caution">
    <text evidence="3">The sequence shown here is derived from an EMBL/GenBank/DDBJ whole genome shotgun (WGS) entry which is preliminary data.</text>
</comment>
<protein>
    <recommendedName>
        <fullName evidence="2">S-adenosylmethionine synthetase N-terminal domain-containing protein</fullName>
    </recommendedName>
</protein>
<keyword evidence="4" id="KW-1185">Reference proteome</keyword>
<dbReference type="Pfam" id="PF00438">
    <property type="entry name" value="S-AdoMet_synt_N"/>
    <property type="match status" value="1"/>
</dbReference>
<evidence type="ECO:0000259" key="2">
    <source>
        <dbReference type="Pfam" id="PF00438"/>
    </source>
</evidence>
<evidence type="ECO:0000313" key="3">
    <source>
        <dbReference type="EMBL" id="KAF9605449.1"/>
    </source>
</evidence>
<dbReference type="GO" id="GO:0005524">
    <property type="term" value="F:ATP binding"/>
    <property type="evidence" value="ECO:0007669"/>
    <property type="project" value="InterPro"/>
</dbReference>
<organism evidence="3 4">
    <name type="scientific">Coptis chinensis</name>
    <dbReference type="NCBI Taxonomy" id="261450"/>
    <lineage>
        <taxon>Eukaryota</taxon>
        <taxon>Viridiplantae</taxon>
        <taxon>Streptophyta</taxon>
        <taxon>Embryophyta</taxon>
        <taxon>Tracheophyta</taxon>
        <taxon>Spermatophyta</taxon>
        <taxon>Magnoliopsida</taxon>
        <taxon>Ranunculales</taxon>
        <taxon>Ranunculaceae</taxon>
        <taxon>Coptidoideae</taxon>
        <taxon>Coptis</taxon>
    </lineage>
</organism>
<dbReference type="InterPro" id="IPR022628">
    <property type="entry name" value="S-AdoMet_synt_N"/>
</dbReference>
<dbReference type="OrthoDB" id="5852090at2759"/>
<dbReference type="PANTHER" id="PTHR11964">
    <property type="entry name" value="S-ADENOSYLMETHIONINE SYNTHETASE"/>
    <property type="match status" value="1"/>
</dbReference>
<dbReference type="GO" id="GO:0004478">
    <property type="term" value="F:methionine adenosyltransferase activity"/>
    <property type="evidence" value="ECO:0007669"/>
    <property type="project" value="InterPro"/>
</dbReference>
<name>A0A835HVF0_9MAGN</name>
<proteinExistence type="predicted"/>
<accession>A0A835HVF0</accession>
<dbReference type="InterPro" id="IPR002133">
    <property type="entry name" value="S-AdoMet_synthetase"/>
</dbReference>